<dbReference type="EMBL" id="JABBWG010000184">
    <property type="protein sequence ID" value="KAG1798023.1"/>
    <property type="molecule type" value="Genomic_DNA"/>
</dbReference>
<dbReference type="AlphaFoldDB" id="A0A9P7IYZ9"/>
<proteinExistence type="predicted"/>
<keyword evidence="2" id="KW-1185">Reference proteome</keyword>
<dbReference type="Proteomes" id="UP000807769">
    <property type="component" value="Unassembled WGS sequence"/>
</dbReference>
<accession>A0A9P7IYZ9</accession>
<evidence type="ECO:0000313" key="2">
    <source>
        <dbReference type="Proteomes" id="UP000807769"/>
    </source>
</evidence>
<gene>
    <name evidence="1" type="ORF">BJ212DRAFT_1404178</name>
</gene>
<protein>
    <submittedName>
        <fullName evidence="1">Uncharacterized protein</fullName>
    </submittedName>
</protein>
<dbReference type="GeneID" id="64631406"/>
<dbReference type="OrthoDB" id="3010994at2759"/>
<evidence type="ECO:0000313" key="1">
    <source>
        <dbReference type="EMBL" id="KAG1798023.1"/>
    </source>
</evidence>
<organism evidence="1 2">
    <name type="scientific">Suillus subaureus</name>
    <dbReference type="NCBI Taxonomy" id="48587"/>
    <lineage>
        <taxon>Eukaryota</taxon>
        <taxon>Fungi</taxon>
        <taxon>Dikarya</taxon>
        <taxon>Basidiomycota</taxon>
        <taxon>Agaricomycotina</taxon>
        <taxon>Agaricomycetes</taxon>
        <taxon>Agaricomycetidae</taxon>
        <taxon>Boletales</taxon>
        <taxon>Suillineae</taxon>
        <taxon>Suillaceae</taxon>
        <taxon>Suillus</taxon>
    </lineage>
</organism>
<sequence length="77" mass="8805">MAQANCESADLAKLHVLIDNLPMLCNSLPSSVPEATDSDLIHRVTTTVTGEDPWHTFNRRFDIHHLLSMTRIFFFHQ</sequence>
<comment type="caution">
    <text evidence="1">The sequence shown here is derived from an EMBL/GenBank/DDBJ whole genome shotgun (WGS) entry which is preliminary data.</text>
</comment>
<dbReference type="RefSeq" id="XP_041185569.1">
    <property type="nucleotide sequence ID" value="XM_041337390.1"/>
</dbReference>
<name>A0A9P7IYZ9_9AGAM</name>
<reference evidence="1" key="1">
    <citation type="journal article" date="2020" name="New Phytol.">
        <title>Comparative genomics reveals dynamic genome evolution in host specialist ectomycorrhizal fungi.</title>
        <authorList>
            <person name="Lofgren L.A."/>
            <person name="Nguyen N.H."/>
            <person name="Vilgalys R."/>
            <person name="Ruytinx J."/>
            <person name="Liao H.L."/>
            <person name="Branco S."/>
            <person name="Kuo A."/>
            <person name="LaButti K."/>
            <person name="Lipzen A."/>
            <person name="Andreopoulos W."/>
            <person name="Pangilinan J."/>
            <person name="Riley R."/>
            <person name="Hundley H."/>
            <person name="Na H."/>
            <person name="Barry K."/>
            <person name="Grigoriev I.V."/>
            <person name="Stajich J.E."/>
            <person name="Kennedy P.G."/>
        </authorList>
    </citation>
    <scope>NUCLEOTIDE SEQUENCE</scope>
    <source>
        <strain evidence="1">MN1</strain>
    </source>
</reference>